<proteinExistence type="predicted"/>
<reference evidence="2 3" key="1">
    <citation type="submission" date="2020-08" db="EMBL/GenBank/DDBJ databases">
        <title>Plant Genome Project.</title>
        <authorList>
            <person name="Zhang R.-G."/>
        </authorList>
    </citation>
    <scope>NUCLEOTIDE SEQUENCE [LARGE SCALE GENOMIC DNA]</scope>
    <source>
        <tissue evidence="2">Rhizome</tissue>
    </source>
</reference>
<name>A0A8J5LDS9_ZINOF</name>
<gene>
    <name evidence="2" type="ORF">ZIOFF_024815</name>
</gene>
<evidence type="ECO:0000313" key="2">
    <source>
        <dbReference type="EMBL" id="KAG6514456.1"/>
    </source>
</evidence>
<protein>
    <submittedName>
        <fullName evidence="2">Uncharacterized protein</fullName>
    </submittedName>
</protein>
<evidence type="ECO:0000313" key="3">
    <source>
        <dbReference type="Proteomes" id="UP000734854"/>
    </source>
</evidence>
<accession>A0A8J5LDS9</accession>
<dbReference type="AlphaFoldDB" id="A0A8J5LDS9"/>
<feature type="region of interest" description="Disordered" evidence="1">
    <location>
        <begin position="257"/>
        <end position="282"/>
    </location>
</feature>
<comment type="caution">
    <text evidence="2">The sequence shown here is derived from an EMBL/GenBank/DDBJ whole genome shotgun (WGS) entry which is preliminary data.</text>
</comment>
<feature type="compositionally biased region" description="Polar residues" evidence="1">
    <location>
        <begin position="257"/>
        <end position="278"/>
    </location>
</feature>
<sequence>MRDRSRAGKLGLAACRRQSGEEDRLGHEMAVMIRKEEDPLVVAMIALRIPFPTPITSNQTPTSCSHRGDETVGLDAASADLHVTERIGRDVADRLDLEEAIEASLYASLPLLHPPQRGTLLSVGNLIVAEWLLILNEVDHDKYDNISNHGLHFCRVAVCRFTDITTMTIQWVGSVFAHTLGTTAVGASPILGGLLLLQQTTIINHGARDKITSLANGEPAEAKGLVAAAIHEYPIPSQSYNRIVALLCLTSQNRKIQPDSANLEPNTSYPNSNSSFLSDANPDVAVMREEENLITRD</sequence>
<dbReference type="Proteomes" id="UP000734854">
    <property type="component" value="Unassembled WGS sequence"/>
</dbReference>
<dbReference type="EMBL" id="JACMSC010000007">
    <property type="protein sequence ID" value="KAG6514456.1"/>
    <property type="molecule type" value="Genomic_DNA"/>
</dbReference>
<organism evidence="2 3">
    <name type="scientific">Zingiber officinale</name>
    <name type="common">Ginger</name>
    <name type="synonym">Amomum zingiber</name>
    <dbReference type="NCBI Taxonomy" id="94328"/>
    <lineage>
        <taxon>Eukaryota</taxon>
        <taxon>Viridiplantae</taxon>
        <taxon>Streptophyta</taxon>
        <taxon>Embryophyta</taxon>
        <taxon>Tracheophyta</taxon>
        <taxon>Spermatophyta</taxon>
        <taxon>Magnoliopsida</taxon>
        <taxon>Liliopsida</taxon>
        <taxon>Zingiberales</taxon>
        <taxon>Zingiberaceae</taxon>
        <taxon>Zingiber</taxon>
    </lineage>
</organism>
<evidence type="ECO:0000256" key="1">
    <source>
        <dbReference type="SAM" id="MobiDB-lite"/>
    </source>
</evidence>
<keyword evidence="3" id="KW-1185">Reference proteome</keyword>